<evidence type="ECO:0000256" key="4">
    <source>
        <dbReference type="ARBA" id="ARBA00022475"/>
    </source>
</evidence>
<dbReference type="PANTHER" id="PTHR34295">
    <property type="entry name" value="BIOTIN TRANSPORTER BIOY"/>
    <property type="match status" value="1"/>
</dbReference>
<keyword evidence="6 9" id="KW-1133">Transmembrane helix</keyword>
<feature type="transmembrane region" description="Helical" evidence="9">
    <location>
        <begin position="85"/>
        <end position="105"/>
    </location>
</feature>
<keyword evidence="3 8" id="KW-0813">Transport</keyword>
<dbReference type="Gene3D" id="1.10.1760.20">
    <property type="match status" value="1"/>
</dbReference>
<dbReference type="GO" id="GO:0015225">
    <property type="term" value="F:biotin transmembrane transporter activity"/>
    <property type="evidence" value="ECO:0007669"/>
    <property type="project" value="UniProtKB-UniRule"/>
</dbReference>
<comment type="subcellular location">
    <subcellularLocation>
        <location evidence="1 8">Cell membrane</location>
        <topology evidence="1 8">Multi-pass membrane protein</topology>
    </subcellularLocation>
</comment>
<feature type="transmembrane region" description="Helical" evidence="9">
    <location>
        <begin position="59"/>
        <end position="79"/>
    </location>
</feature>
<sequence>MTQTKITPRDLTVMALFAALLCVSSYISIPLPFSAVSLTLQTLIINMIAILLPPKKAGLTVLVWMLLGLAGLPVFSGGMGGPAKLFGPTGGYIFGYLAAAILLSLLKGKKGNIARELVVIIAVGMPLIYLIGTPWMMAVTGIGWKAALLTGVVPFLPGDVAKCVGAVLICRPLKKALWNKK</sequence>
<feature type="transmembrane region" description="Helical" evidence="9">
    <location>
        <begin position="12"/>
        <end position="29"/>
    </location>
</feature>
<dbReference type="AlphaFoldDB" id="A0A9D2D5C8"/>
<feature type="transmembrane region" description="Helical" evidence="9">
    <location>
        <begin position="117"/>
        <end position="136"/>
    </location>
</feature>
<organism evidence="10 11">
    <name type="scientific">Candidatus Eubacterium avistercoris</name>
    <dbReference type="NCBI Taxonomy" id="2838567"/>
    <lineage>
        <taxon>Bacteria</taxon>
        <taxon>Bacillati</taxon>
        <taxon>Bacillota</taxon>
        <taxon>Clostridia</taxon>
        <taxon>Eubacteriales</taxon>
        <taxon>Eubacteriaceae</taxon>
        <taxon>Eubacterium</taxon>
    </lineage>
</organism>
<evidence type="ECO:0000256" key="2">
    <source>
        <dbReference type="ARBA" id="ARBA00010692"/>
    </source>
</evidence>
<reference evidence="10" key="2">
    <citation type="submission" date="2021-04" db="EMBL/GenBank/DDBJ databases">
        <authorList>
            <person name="Gilroy R."/>
        </authorList>
    </citation>
    <scope>NUCLEOTIDE SEQUENCE</scope>
    <source>
        <strain evidence="10">CHK192-9172</strain>
    </source>
</reference>
<dbReference type="PANTHER" id="PTHR34295:SF4">
    <property type="entry name" value="BIOTIN TRANSPORTER BIOY-RELATED"/>
    <property type="match status" value="1"/>
</dbReference>
<evidence type="ECO:0000313" key="11">
    <source>
        <dbReference type="Proteomes" id="UP000824024"/>
    </source>
</evidence>
<evidence type="ECO:0000256" key="1">
    <source>
        <dbReference type="ARBA" id="ARBA00004651"/>
    </source>
</evidence>
<dbReference type="EMBL" id="DXCH01000343">
    <property type="protein sequence ID" value="HIZ08838.1"/>
    <property type="molecule type" value="Genomic_DNA"/>
</dbReference>
<evidence type="ECO:0000256" key="3">
    <source>
        <dbReference type="ARBA" id="ARBA00022448"/>
    </source>
</evidence>
<evidence type="ECO:0000256" key="6">
    <source>
        <dbReference type="ARBA" id="ARBA00022989"/>
    </source>
</evidence>
<keyword evidence="4 8" id="KW-1003">Cell membrane</keyword>
<evidence type="ECO:0000256" key="9">
    <source>
        <dbReference type="SAM" id="Phobius"/>
    </source>
</evidence>
<dbReference type="Pfam" id="PF02632">
    <property type="entry name" value="BioY"/>
    <property type="match status" value="1"/>
</dbReference>
<evidence type="ECO:0000313" key="10">
    <source>
        <dbReference type="EMBL" id="HIZ08838.1"/>
    </source>
</evidence>
<comment type="similarity">
    <text evidence="2 8">Belongs to the BioY family.</text>
</comment>
<keyword evidence="7 8" id="KW-0472">Membrane</keyword>
<evidence type="ECO:0000256" key="7">
    <source>
        <dbReference type="ARBA" id="ARBA00023136"/>
    </source>
</evidence>
<comment type="caution">
    <text evidence="10">The sequence shown here is derived from an EMBL/GenBank/DDBJ whole genome shotgun (WGS) entry which is preliminary data.</text>
</comment>
<keyword evidence="5 9" id="KW-0812">Transmembrane</keyword>
<evidence type="ECO:0000256" key="8">
    <source>
        <dbReference type="PIRNR" id="PIRNR016661"/>
    </source>
</evidence>
<name>A0A9D2D5C8_9FIRM</name>
<dbReference type="Proteomes" id="UP000824024">
    <property type="component" value="Unassembled WGS sequence"/>
</dbReference>
<gene>
    <name evidence="10" type="ORF">IAA08_12980</name>
</gene>
<evidence type="ECO:0000256" key="5">
    <source>
        <dbReference type="ARBA" id="ARBA00022692"/>
    </source>
</evidence>
<dbReference type="GO" id="GO:0005886">
    <property type="term" value="C:plasma membrane"/>
    <property type="evidence" value="ECO:0007669"/>
    <property type="project" value="UniProtKB-SubCell"/>
</dbReference>
<proteinExistence type="inferred from homology"/>
<accession>A0A9D2D5C8</accession>
<dbReference type="InterPro" id="IPR003784">
    <property type="entry name" value="BioY"/>
</dbReference>
<reference evidence="10" key="1">
    <citation type="journal article" date="2021" name="PeerJ">
        <title>Extensive microbial diversity within the chicken gut microbiome revealed by metagenomics and culture.</title>
        <authorList>
            <person name="Gilroy R."/>
            <person name="Ravi A."/>
            <person name="Getino M."/>
            <person name="Pursley I."/>
            <person name="Horton D.L."/>
            <person name="Alikhan N.F."/>
            <person name="Baker D."/>
            <person name="Gharbi K."/>
            <person name="Hall N."/>
            <person name="Watson M."/>
            <person name="Adriaenssens E.M."/>
            <person name="Foster-Nyarko E."/>
            <person name="Jarju S."/>
            <person name="Secka A."/>
            <person name="Antonio M."/>
            <person name="Oren A."/>
            <person name="Chaudhuri R.R."/>
            <person name="La Ragione R."/>
            <person name="Hildebrand F."/>
            <person name="Pallen M.J."/>
        </authorList>
    </citation>
    <scope>NUCLEOTIDE SEQUENCE</scope>
    <source>
        <strain evidence="10">CHK192-9172</strain>
    </source>
</reference>
<protein>
    <recommendedName>
        <fullName evidence="8">Biotin transporter</fullName>
    </recommendedName>
</protein>
<dbReference type="PIRSF" id="PIRSF016661">
    <property type="entry name" value="BioY"/>
    <property type="match status" value="1"/>
</dbReference>
<feature type="transmembrane region" description="Helical" evidence="9">
    <location>
        <begin position="148"/>
        <end position="170"/>
    </location>
</feature>